<dbReference type="RefSeq" id="WP_141339010.1">
    <property type="nucleotide sequence ID" value="NZ_JBHMAX010000016.1"/>
</dbReference>
<dbReference type="PANTHER" id="PTHR30055">
    <property type="entry name" value="HTH-TYPE TRANSCRIPTIONAL REGULATOR RUTR"/>
    <property type="match status" value="1"/>
</dbReference>
<evidence type="ECO:0000313" key="8">
    <source>
        <dbReference type="Proteomes" id="UP001589613"/>
    </source>
</evidence>
<keyword evidence="8" id="KW-1185">Reference proteome</keyword>
<evidence type="ECO:0000259" key="6">
    <source>
        <dbReference type="PROSITE" id="PS50977"/>
    </source>
</evidence>
<dbReference type="InterPro" id="IPR009057">
    <property type="entry name" value="Homeodomain-like_sf"/>
</dbReference>
<dbReference type="PROSITE" id="PS50977">
    <property type="entry name" value="HTH_TETR_2"/>
    <property type="match status" value="1"/>
</dbReference>
<protein>
    <submittedName>
        <fullName evidence="7">TetR/AcrR family transcriptional regulator</fullName>
    </submittedName>
</protein>
<dbReference type="EMBL" id="JBHMAX010000016">
    <property type="protein sequence ID" value="MFB9732048.1"/>
    <property type="molecule type" value="Genomic_DNA"/>
</dbReference>
<dbReference type="SUPFAM" id="SSF46689">
    <property type="entry name" value="Homeodomain-like"/>
    <property type="match status" value="1"/>
</dbReference>
<proteinExistence type="predicted"/>
<organism evidence="7 8">
    <name type="scientific">Ornithinimicrobium kibberense</name>
    <dbReference type="NCBI Taxonomy" id="282060"/>
    <lineage>
        <taxon>Bacteria</taxon>
        <taxon>Bacillati</taxon>
        <taxon>Actinomycetota</taxon>
        <taxon>Actinomycetes</taxon>
        <taxon>Micrococcales</taxon>
        <taxon>Ornithinimicrobiaceae</taxon>
        <taxon>Ornithinimicrobium</taxon>
    </lineage>
</organism>
<evidence type="ECO:0000256" key="5">
    <source>
        <dbReference type="SAM" id="MobiDB-lite"/>
    </source>
</evidence>
<keyword evidence="1" id="KW-0805">Transcription regulation</keyword>
<name>A0ABV5V2M1_9MICO</name>
<dbReference type="Gene3D" id="1.10.357.10">
    <property type="entry name" value="Tetracycline Repressor, domain 2"/>
    <property type="match status" value="1"/>
</dbReference>
<accession>A0ABV5V2M1</accession>
<sequence>MTDPTAPPRGTVDPPTGRRELNKVRTREAVAGSLQALLRRHPVAEITVDQVAEGAGISRRTFFNYYAGLPAVLVEVFSGHAEQMVARVDAALLARDPLQALRRLVAAGGVDPDFLGWMVALNAHGPAGGDPTLERAVWTELGAWFETRLRDLFPEGTDPLYLTTLAASVMHAFAAAEQEWLAGPTRPASLTPQDLSAFGEHLDRALGHLARGWRPTSRS</sequence>
<reference evidence="7 8" key="1">
    <citation type="submission" date="2024-09" db="EMBL/GenBank/DDBJ databases">
        <authorList>
            <person name="Sun Q."/>
            <person name="Mori K."/>
        </authorList>
    </citation>
    <scope>NUCLEOTIDE SEQUENCE [LARGE SCALE GENOMIC DNA]</scope>
    <source>
        <strain evidence="7 8">JCM 12763</strain>
    </source>
</reference>
<dbReference type="InterPro" id="IPR050109">
    <property type="entry name" value="HTH-type_TetR-like_transc_reg"/>
</dbReference>
<comment type="caution">
    <text evidence="7">The sequence shown here is derived from an EMBL/GenBank/DDBJ whole genome shotgun (WGS) entry which is preliminary data.</text>
</comment>
<keyword evidence="2 4" id="KW-0238">DNA-binding</keyword>
<gene>
    <name evidence="7" type="ORF">ACFFN0_08320</name>
</gene>
<dbReference type="InterPro" id="IPR001647">
    <property type="entry name" value="HTH_TetR"/>
</dbReference>
<evidence type="ECO:0000256" key="2">
    <source>
        <dbReference type="ARBA" id="ARBA00023125"/>
    </source>
</evidence>
<evidence type="ECO:0000256" key="4">
    <source>
        <dbReference type="PROSITE-ProRule" id="PRU00335"/>
    </source>
</evidence>
<feature type="DNA-binding region" description="H-T-H motif" evidence="4">
    <location>
        <begin position="47"/>
        <end position="66"/>
    </location>
</feature>
<evidence type="ECO:0000313" key="7">
    <source>
        <dbReference type="EMBL" id="MFB9732048.1"/>
    </source>
</evidence>
<keyword evidence="3" id="KW-0804">Transcription</keyword>
<evidence type="ECO:0000256" key="1">
    <source>
        <dbReference type="ARBA" id="ARBA00023015"/>
    </source>
</evidence>
<feature type="domain" description="HTH tetR-type" evidence="6">
    <location>
        <begin position="24"/>
        <end position="84"/>
    </location>
</feature>
<feature type="region of interest" description="Disordered" evidence="5">
    <location>
        <begin position="1"/>
        <end position="20"/>
    </location>
</feature>
<dbReference type="Proteomes" id="UP001589613">
    <property type="component" value="Unassembled WGS sequence"/>
</dbReference>
<dbReference type="PANTHER" id="PTHR30055:SF234">
    <property type="entry name" value="HTH-TYPE TRANSCRIPTIONAL REGULATOR BETI"/>
    <property type="match status" value="1"/>
</dbReference>
<evidence type="ECO:0000256" key="3">
    <source>
        <dbReference type="ARBA" id="ARBA00023163"/>
    </source>
</evidence>